<feature type="transmembrane region" description="Helical" evidence="1">
    <location>
        <begin position="136"/>
        <end position="152"/>
    </location>
</feature>
<sequence length="245" mass="27264">MLGLEQLLRRSEYLLQPSHQITTATRSFLLACTCYSSFRHLDTIWYLLYFEIRLKMPLFDLKKNLIFYGAYHREPTNVAIHIACVPLLLGTGFVLGTNTPSLRTPALLSKVGLPLNLATLASMTYTSLYLALSPNAAGAAVAPVILSAATLANRLPTLFSRTKINAVAGAVHVVSWILQFVGHGKFEGRKPALMDNLVQALFLAPLFVWYEVLFKLGFYKDLQREVHVGIEEEVKKLEKGKGKGQ</sequence>
<reference evidence="2" key="1">
    <citation type="submission" date="2023-01" db="EMBL/GenBank/DDBJ databases">
        <authorList>
            <person name="Van Ghelder C."/>
            <person name="Rancurel C."/>
        </authorList>
    </citation>
    <scope>NUCLEOTIDE SEQUENCE</scope>
    <source>
        <strain evidence="2">CNCM I-4278</strain>
    </source>
</reference>
<dbReference type="GO" id="GO:0046521">
    <property type="term" value="P:sphingoid catabolic process"/>
    <property type="evidence" value="ECO:0007669"/>
    <property type="project" value="TreeGrafter"/>
</dbReference>
<dbReference type="AlphaFoldDB" id="A0A9W4U5H0"/>
<comment type="caution">
    <text evidence="2">The sequence shown here is derived from an EMBL/GenBank/DDBJ whole genome shotgun (WGS) entry which is preliminary data.</text>
</comment>
<keyword evidence="1" id="KW-0472">Membrane</keyword>
<dbReference type="GO" id="GO:0005783">
    <property type="term" value="C:endoplasmic reticulum"/>
    <property type="evidence" value="ECO:0007669"/>
    <property type="project" value="TreeGrafter"/>
</dbReference>
<feature type="transmembrane region" description="Helical" evidence="1">
    <location>
        <begin position="197"/>
        <end position="214"/>
    </location>
</feature>
<dbReference type="Pfam" id="PF06127">
    <property type="entry name" value="Mpo1-like"/>
    <property type="match status" value="1"/>
</dbReference>
<dbReference type="PANTHER" id="PTHR28026:SF9">
    <property type="entry name" value="2-HYDROXY-PALMITIC ACID DIOXYGENASE MPO1"/>
    <property type="match status" value="1"/>
</dbReference>
<keyword evidence="3" id="KW-1185">Reference proteome</keyword>
<evidence type="ECO:0000313" key="2">
    <source>
        <dbReference type="EMBL" id="CAI6296447.1"/>
    </source>
</evidence>
<dbReference type="OrthoDB" id="2124888at2759"/>
<keyword evidence="1" id="KW-1133">Transmembrane helix</keyword>
<feature type="transmembrane region" description="Helical" evidence="1">
    <location>
        <begin position="78"/>
        <end position="95"/>
    </location>
</feature>
<dbReference type="PANTHER" id="PTHR28026">
    <property type="entry name" value="DUF962 DOMAIN PROTEIN (AFU_ORTHOLOGUE AFUA_8G05310)"/>
    <property type="match status" value="1"/>
</dbReference>
<evidence type="ECO:0008006" key="4">
    <source>
        <dbReference type="Google" id="ProtNLM"/>
    </source>
</evidence>
<dbReference type="InterPro" id="IPR009305">
    <property type="entry name" value="Mpo1-like"/>
</dbReference>
<gene>
    <name evidence="2" type="ORF">PDIGIT_LOCUS2667</name>
</gene>
<proteinExistence type="predicted"/>
<evidence type="ECO:0000256" key="1">
    <source>
        <dbReference type="SAM" id="Phobius"/>
    </source>
</evidence>
<dbReference type="EMBL" id="CAOQHR010000002">
    <property type="protein sequence ID" value="CAI6296447.1"/>
    <property type="molecule type" value="Genomic_DNA"/>
</dbReference>
<protein>
    <recommendedName>
        <fullName evidence="4">DUF962-domain-containing protein</fullName>
    </recommendedName>
</protein>
<feature type="transmembrane region" description="Helical" evidence="1">
    <location>
        <begin position="164"/>
        <end position="182"/>
    </location>
</feature>
<evidence type="ECO:0000313" key="3">
    <source>
        <dbReference type="Proteomes" id="UP001152607"/>
    </source>
</evidence>
<dbReference type="Proteomes" id="UP001152607">
    <property type="component" value="Unassembled WGS sequence"/>
</dbReference>
<keyword evidence="1" id="KW-0812">Transmembrane</keyword>
<name>A0A9W4U5H0_9PLEO</name>
<dbReference type="GO" id="GO:0016020">
    <property type="term" value="C:membrane"/>
    <property type="evidence" value="ECO:0007669"/>
    <property type="project" value="GOC"/>
</dbReference>
<organism evidence="2 3">
    <name type="scientific">Periconia digitata</name>
    <dbReference type="NCBI Taxonomy" id="1303443"/>
    <lineage>
        <taxon>Eukaryota</taxon>
        <taxon>Fungi</taxon>
        <taxon>Dikarya</taxon>
        <taxon>Ascomycota</taxon>
        <taxon>Pezizomycotina</taxon>
        <taxon>Dothideomycetes</taxon>
        <taxon>Pleosporomycetidae</taxon>
        <taxon>Pleosporales</taxon>
        <taxon>Massarineae</taxon>
        <taxon>Periconiaceae</taxon>
        <taxon>Periconia</taxon>
    </lineage>
</organism>
<accession>A0A9W4U5H0</accession>